<reference evidence="2" key="1">
    <citation type="journal article" date="2019" name="Int. J. Syst. Evol. Microbiol.">
        <title>The Global Catalogue of Microorganisms (GCM) 10K type strain sequencing project: providing services to taxonomists for standard genome sequencing and annotation.</title>
        <authorList>
            <consortium name="The Broad Institute Genomics Platform"/>
            <consortium name="The Broad Institute Genome Sequencing Center for Infectious Disease"/>
            <person name="Wu L."/>
            <person name="Ma J."/>
        </authorList>
    </citation>
    <scope>NUCLEOTIDE SEQUENCE [LARGE SCALE GENOMIC DNA]</scope>
    <source>
        <strain evidence="2">XZYJ18</strain>
    </source>
</reference>
<protein>
    <recommendedName>
        <fullName evidence="3">DUF4760 domain-containing protein</fullName>
    </recommendedName>
</protein>
<comment type="caution">
    <text evidence="1">The sequence shown here is derived from an EMBL/GenBank/DDBJ whole genome shotgun (WGS) entry which is preliminary data.</text>
</comment>
<dbReference type="EMBL" id="JBHSKG010000008">
    <property type="protein sequence ID" value="MFC5139788.1"/>
    <property type="molecule type" value="Genomic_DNA"/>
</dbReference>
<accession>A0ABV9ZDW4</accession>
<organism evidence="1 2">
    <name type="scientific">Actinomycetospora rhizophila</name>
    <dbReference type="NCBI Taxonomy" id="1416876"/>
    <lineage>
        <taxon>Bacteria</taxon>
        <taxon>Bacillati</taxon>
        <taxon>Actinomycetota</taxon>
        <taxon>Actinomycetes</taxon>
        <taxon>Pseudonocardiales</taxon>
        <taxon>Pseudonocardiaceae</taxon>
        <taxon>Actinomycetospora</taxon>
    </lineage>
</organism>
<dbReference type="RefSeq" id="WP_378021971.1">
    <property type="nucleotide sequence ID" value="NZ_JBHSKG010000008.1"/>
</dbReference>
<dbReference type="Proteomes" id="UP001596175">
    <property type="component" value="Unassembled WGS sequence"/>
</dbReference>
<gene>
    <name evidence="1" type="ORF">ACFPK1_16225</name>
</gene>
<sequence length="178" mass="21813">MFGAVLGVVVTAWATRSRERGQYVWERRANIYLELMRDVRAVDNALFAYREWDLRGKRNGEENPPTIAPLTFEDPAKFEELALFCSHTVVNRLHYYLFEYKEWKKYHDDWGPKLLNDLGNGLRSEAAYDLRVKRYRRKDRAEDAREQVYVWYRRIMRFLKKPIKYYRHRQFWRHRKGD</sequence>
<evidence type="ECO:0008006" key="3">
    <source>
        <dbReference type="Google" id="ProtNLM"/>
    </source>
</evidence>
<keyword evidence="2" id="KW-1185">Reference proteome</keyword>
<evidence type="ECO:0000313" key="1">
    <source>
        <dbReference type="EMBL" id="MFC5139788.1"/>
    </source>
</evidence>
<name>A0ABV9ZDW4_9PSEU</name>
<evidence type="ECO:0000313" key="2">
    <source>
        <dbReference type="Proteomes" id="UP001596175"/>
    </source>
</evidence>
<proteinExistence type="predicted"/>